<keyword evidence="3" id="KW-1185">Reference proteome</keyword>
<evidence type="ECO:0000256" key="1">
    <source>
        <dbReference type="SAM" id="MobiDB-lite"/>
    </source>
</evidence>
<evidence type="ECO:0000313" key="3">
    <source>
        <dbReference type="Proteomes" id="UP000271098"/>
    </source>
</evidence>
<reference evidence="4" key="1">
    <citation type="submission" date="2016-06" db="UniProtKB">
        <authorList>
            <consortium name="WormBaseParasite"/>
        </authorList>
    </citation>
    <scope>IDENTIFICATION</scope>
</reference>
<organism evidence="4">
    <name type="scientific">Gongylonema pulchrum</name>
    <dbReference type="NCBI Taxonomy" id="637853"/>
    <lineage>
        <taxon>Eukaryota</taxon>
        <taxon>Metazoa</taxon>
        <taxon>Ecdysozoa</taxon>
        <taxon>Nematoda</taxon>
        <taxon>Chromadorea</taxon>
        <taxon>Rhabditida</taxon>
        <taxon>Spirurina</taxon>
        <taxon>Spiruromorpha</taxon>
        <taxon>Spiruroidea</taxon>
        <taxon>Gongylonematidae</taxon>
        <taxon>Gongylonema</taxon>
    </lineage>
</organism>
<evidence type="ECO:0000313" key="4">
    <source>
        <dbReference type="WBParaSite" id="GPUH_0001561601-mRNA-1"/>
    </source>
</evidence>
<sequence>MKLVNDNRRKRQQDGTVISGGRMFDPNQHAQKHWEAVGFIDIISNSERRQDGRITITTPPSNSLLARLYE</sequence>
<dbReference type="EMBL" id="UYRT01082664">
    <property type="protein sequence ID" value="VDN26304.1"/>
    <property type="molecule type" value="Genomic_DNA"/>
</dbReference>
<proteinExistence type="predicted"/>
<dbReference type="WBParaSite" id="GPUH_0001561601-mRNA-1">
    <property type="protein sequence ID" value="GPUH_0001561601-mRNA-1"/>
    <property type="gene ID" value="GPUH_0001561601"/>
</dbReference>
<protein>
    <submittedName>
        <fullName evidence="4">SHSP domain-containing protein</fullName>
    </submittedName>
</protein>
<reference evidence="2 3" key="2">
    <citation type="submission" date="2018-11" db="EMBL/GenBank/DDBJ databases">
        <authorList>
            <consortium name="Pathogen Informatics"/>
        </authorList>
    </citation>
    <scope>NUCLEOTIDE SEQUENCE [LARGE SCALE GENOMIC DNA]</scope>
</reference>
<dbReference type="Proteomes" id="UP000271098">
    <property type="component" value="Unassembled WGS sequence"/>
</dbReference>
<evidence type="ECO:0000313" key="2">
    <source>
        <dbReference type="EMBL" id="VDN26304.1"/>
    </source>
</evidence>
<gene>
    <name evidence="2" type="ORF">GPUH_LOCUS15596</name>
</gene>
<accession>A0A183E3Q4</accession>
<feature type="region of interest" description="Disordered" evidence="1">
    <location>
        <begin position="1"/>
        <end position="26"/>
    </location>
</feature>
<name>A0A183E3Q4_9BILA</name>
<dbReference type="AlphaFoldDB" id="A0A183E3Q4"/>